<dbReference type="PANTHER" id="PTHR11070">
    <property type="entry name" value="UVRD / RECB / PCRA DNA HELICASE FAMILY MEMBER"/>
    <property type="match status" value="1"/>
</dbReference>
<dbReference type="Pfam" id="PF13361">
    <property type="entry name" value="UvrD_C"/>
    <property type="match status" value="1"/>
</dbReference>
<keyword evidence="5" id="KW-0067">ATP-binding</keyword>
<evidence type="ECO:0000256" key="2">
    <source>
        <dbReference type="ARBA" id="ARBA00022741"/>
    </source>
</evidence>
<dbReference type="InterPro" id="IPR013986">
    <property type="entry name" value="DExx_box_DNA_helicase_dom_sf"/>
</dbReference>
<dbReference type="GO" id="GO:0043138">
    <property type="term" value="F:3'-5' DNA helicase activity"/>
    <property type="evidence" value="ECO:0007669"/>
    <property type="project" value="UniProtKB-EC"/>
</dbReference>
<dbReference type="PROSITE" id="PS51217">
    <property type="entry name" value="UVRD_HELICASE_CTER"/>
    <property type="match status" value="1"/>
</dbReference>
<evidence type="ECO:0000256" key="7">
    <source>
        <dbReference type="ARBA" id="ARBA00023235"/>
    </source>
</evidence>
<reference evidence="13" key="1">
    <citation type="submission" date="2016-10" db="EMBL/GenBank/DDBJ databases">
        <authorList>
            <person name="de Groot N.N."/>
        </authorList>
    </citation>
    <scope>NUCLEOTIDE SEQUENCE</scope>
</reference>
<keyword evidence="4 13" id="KW-0347">Helicase</keyword>
<dbReference type="GO" id="GO:0000725">
    <property type="term" value="P:recombinational repair"/>
    <property type="evidence" value="ECO:0007669"/>
    <property type="project" value="TreeGrafter"/>
</dbReference>
<dbReference type="InterPro" id="IPR014016">
    <property type="entry name" value="UvrD-like_ATP-bd"/>
</dbReference>
<dbReference type="GO" id="GO:0005524">
    <property type="term" value="F:ATP binding"/>
    <property type="evidence" value="ECO:0007669"/>
    <property type="project" value="UniProtKB-KW"/>
</dbReference>
<dbReference type="InterPro" id="IPR000212">
    <property type="entry name" value="DNA_helicase_UvrD/REP"/>
</dbReference>
<dbReference type="PROSITE" id="PS51198">
    <property type="entry name" value="UVRD_HELICASE_ATP_BIND"/>
    <property type="match status" value="1"/>
</dbReference>
<comment type="catalytic activity">
    <reaction evidence="8">
        <text>Couples ATP hydrolysis with the unwinding of duplex DNA by translocating in the 3'-5' direction.</text>
        <dbReference type="EC" id="5.6.2.4"/>
    </reaction>
</comment>
<dbReference type="PANTHER" id="PTHR11070:SF2">
    <property type="entry name" value="ATP-DEPENDENT DNA HELICASE SRS2"/>
    <property type="match status" value="1"/>
</dbReference>
<accession>A0A1W1BAR1</accession>
<evidence type="ECO:0000259" key="11">
    <source>
        <dbReference type="PROSITE" id="PS51198"/>
    </source>
</evidence>
<dbReference type="Gene3D" id="1.10.10.160">
    <property type="match status" value="1"/>
</dbReference>
<feature type="domain" description="UvrD-like helicase ATP-binding" evidence="11">
    <location>
        <begin position="26"/>
        <end position="300"/>
    </location>
</feature>
<dbReference type="Gene3D" id="3.40.50.300">
    <property type="entry name" value="P-loop containing nucleotide triphosphate hydrolases"/>
    <property type="match status" value="3"/>
</dbReference>
<dbReference type="GO" id="GO:0005829">
    <property type="term" value="C:cytosol"/>
    <property type="evidence" value="ECO:0007669"/>
    <property type="project" value="TreeGrafter"/>
</dbReference>
<evidence type="ECO:0000256" key="8">
    <source>
        <dbReference type="ARBA" id="ARBA00034617"/>
    </source>
</evidence>
<dbReference type="EC" id="5.6.2.4" evidence="9"/>
<comment type="catalytic activity">
    <reaction evidence="10">
        <text>ATP + H2O = ADP + phosphate + H(+)</text>
        <dbReference type="Rhea" id="RHEA:13065"/>
        <dbReference type="ChEBI" id="CHEBI:15377"/>
        <dbReference type="ChEBI" id="CHEBI:15378"/>
        <dbReference type="ChEBI" id="CHEBI:30616"/>
        <dbReference type="ChEBI" id="CHEBI:43474"/>
        <dbReference type="ChEBI" id="CHEBI:456216"/>
        <dbReference type="EC" id="5.6.2.4"/>
    </reaction>
</comment>
<proteinExistence type="inferred from homology"/>
<evidence type="ECO:0000256" key="3">
    <source>
        <dbReference type="ARBA" id="ARBA00022801"/>
    </source>
</evidence>
<organism evidence="13">
    <name type="scientific">hydrothermal vent metagenome</name>
    <dbReference type="NCBI Taxonomy" id="652676"/>
    <lineage>
        <taxon>unclassified sequences</taxon>
        <taxon>metagenomes</taxon>
        <taxon>ecological metagenomes</taxon>
    </lineage>
</organism>
<dbReference type="EMBL" id="FPHB01000011">
    <property type="protein sequence ID" value="SFV50565.1"/>
    <property type="molecule type" value="Genomic_DNA"/>
</dbReference>
<evidence type="ECO:0000256" key="5">
    <source>
        <dbReference type="ARBA" id="ARBA00022840"/>
    </source>
</evidence>
<evidence type="ECO:0000259" key="12">
    <source>
        <dbReference type="PROSITE" id="PS51217"/>
    </source>
</evidence>
<keyword evidence="6" id="KW-0238">DNA-binding</keyword>
<evidence type="ECO:0000256" key="6">
    <source>
        <dbReference type="ARBA" id="ARBA00023125"/>
    </source>
</evidence>
<keyword evidence="2" id="KW-0547">Nucleotide-binding</keyword>
<evidence type="ECO:0000313" key="13">
    <source>
        <dbReference type="EMBL" id="SFV50565.1"/>
    </source>
</evidence>
<evidence type="ECO:0000256" key="4">
    <source>
        <dbReference type="ARBA" id="ARBA00022806"/>
    </source>
</evidence>
<gene>
    <name evidence="13" type="ORF">MNB_SM-7-1123</name>
</gene>
<dbReference type="CDD" id="cd17932">
    <property type="entry name" value="DEXQc_UvrD"/>
    <property type="match status" value="1"/>
</dbReference>
<dbReference type="GO" id="GO:0033202">
    <property type="term" value="C:DNA helicase complex"/>
    <property type="evidence" value="ECO:0007669"/>
    <property type="project" value="TreeGrafter"/>
</dbReference>
<feature type="domain" description="UvrD-like helicase C-terminal" evidence="12">
    <location>
        <begin position="301"/>
        <end position="623"/>
    </location>
</feature>
<dbReference type="Pfam" id="PF00580">
    <property type="entry name" value="UvrD-helicase"/>
    <property type="match status" value="1"/>
</dbReference>
<name>A0A1W1BAR1_9ZZZZ</name>
<dbReference type="GO" id="GO:0003677">
    <property type="term" value="F:DNA binding"/>
    <property type="evidence" value="ECO:0007669"/>
    <property type="project" value="UniProtKB-KW"/>
</dbReference>
<sequence>MAYVFDFSLYNLVSIFPKRFTNLPLSRLNKEQYEAAVSTHTRNLIIASAGTGKTSTIVGRIAHLLQNGVQPNKILLLTFTNKAAAEMIERVASFFGNSVASKIDAGTFHAVSYRQLKKRDAKVVLKQQRELKTLFRSVYEKRSFQNIAAEVPQYGGNYLYDLYSLYQNTELELDFESWIKHNYPEHELYALIYADIIDEFERLKAEFGFLNFNDLLLQFRDMAKEHDLGYKEVLVDEYQDTNALQGTIIDAINPPSLFCVGDYDQSIYAFNGADINIIGSFTKKYPDAKVFNLSKNYRSTLPILSLANRVIEYNERIYPKKLEVTRTDISIPPKLLAYEELFDQYHGIASYIAKTNTPHEEIAVIFRNNATADGIEVALREQNIPCKRKGGNSFFDAKEVKAILDLYTLLVNEQDMMAFIHLFEYAKGVGSAMAKELYMALKTLGNGSMFFGLYAPDENIRNPFEKRNINHQLGLFDDFIELGAVGKFAKLGFDSRFMKNAILKHPKLTKEGATFLYEFYLLYKDLKGLKQPRTVVKKIASSKLFEYIATTLATKRAQLKDGSIDEKLKEEALIKIKRKCMLLEDLAIPYKEHERFLNAMILGSNDLTQGEGVNLLSIHASKGLEFKEVYVIDLMDGRFPNRKLMSRGGSLEEERRLFYVAVTRAKDILYLSFAKYDKVKKTEFLPSQFLYEASLLEKDENYRKMVMMMEKKEQ</sequence>
<dbReference type="SUPFAM" id="SSF52540">
    <property type="entry name" value="P-loop containing nucleoside triphosphate hydrolases"/>
    <property type="match status" value="1"/>
</dbReference>
<keyword evidence="3" id="KW-0378">Hydrolase</keyword>
<protein>
    <recommendedName>
        <fullName evidence="9">DNA 3'-5' helicase</fullName>
        <ecNumber evidence="9">5.6.2.4</ecNumber>
    </recommendedName>
</protein>
<evidence type="ECO:0000256" key="1">
    <source>
        <dbReference type="ARBA" id="ARBA00009922"/>
    </source>
</evidence>
<keyword evidence="7" id="KW-0413">Isomerase</keyword>
<dbReference type="AlphaFoldDB" id="A0A1W1BAR1"/>
<dbReference type="GO" id="GO:0016787">
    <property type="term" value="F:hydrolase activity"/>
    <property type="evidence" value="ECO:0007669"/>
    <property type="project" value="UniProtKB-KW"/>
</dbReference>
<dbReference type="InterPro" id="IPR027417">
    <property type="entry name" value="P-loop_NTPase"/>
</dbReference>
<dbReference type="InterPro" id="IPR014017">
    <property type="entry name" value="DNA_helicase_UvrD-like_C"/>
</dbReference>
<evidence type="ECO:0000256" key="10">
    <source>
        <dbReference type="ARBA" id="ARBA00048988"/>
    </source>
</evidence>
<dbReference type="Gene3D" id="1.10.486.10">
    <property type="entry name" value="PCRA, domain 4"/>
    <property type="match status" value="2"/>
</dbReference>
<comment type="similarity">
    <text evidence="1">Belongs to the helicase family. UvrD subfamily.</text>
</comment>
<evidence type="ECO:0000256" key="9">
    <source>
        <dbReference type="ARBA" id="ARBA00034808"/>
    </source>
</evidence>